<evidence type="ECO:0000256" key="3">
    <source>
        <dbReference type="SAM" id="SignalP"/>
    </source>
</evidence>
<dbReference type="PROSITE" id="PS50222">
    <property type="entry name" value="EF_HAND_2"/>
    <property type="match status" value="2"/>
</dbReference>
<evidence type="ECO:0000259" key="4">
    <source>
        <dbReference type="PROSITE" id="PS50222"/>
    </source>
</evidence>
<evidence type="ECO:0000313" key="5">
    <source>
        <dbReference type="EMBL" id="CAD9467023.1"/>
    </source>
</evidence>
<dbReference type="InterPro" id="IPR021852">
    <property type="entry name" value="DUF3456"/>
</dbReference>
<dbReference type="InterPro" id="IPR011992">
    <property type="entry name" value="EF-hand-dom_pair"/>
</dbReference>
<dbReference type="Gene3D" id="1.10.238.10">
    <property type="entry name" value="EF-hand"/>
    <property type="match status" value="1"/>
</dbReference>
<dbReference type="GO" id="GO:0005509">
    <property type="term" value="F:calcium ion binding"/>
    <property type="evidence" value="ECO:0007669"/>
    <property type="project" value="InterPro"/>
</dbReference>
<feature type="compositionally biased region" description="Basic residues" evidence="2">
    <location>
        <begin position="201"/>
        <end position="212"/>
    </location>
</feature>
<keyword evidence="1" id="KW-0106">Calcium</keyword>
<feature type="domain" description="EF-hand" evidence="4">
    <location>
        <begin position="214"/>
        <end position="249"/>
    </location>
</feature>
<proteinExistence type="predicted"/>
<dbReference type="SMART" id="SM00054">
    <property type="entry name" value="EFh"/>
    <property type="match status" value="2"/>
</dbReference>
<dbReference type="SUPFAM" id="SSF47473">
    <property type="entry name" value="EF-hand"/>
    <property type="match status" value="1"/>
</dbReference>
<feature type="compositionally biased region" description="Pro residues" evidence="2">
    <location>
        <begin position="191"/>
        <end position="200"/>
    </location>
</feature>
<gene>
    <name evidence="5" type="ORF">CBRE1094_LOCUS21466</name>
</gene>
<dbReference type="InterPro" id="IPR002048">
    <property type="entry name" value="EF_hand_dom"/>
</dbReference>
<dbReference type="AlphaFoldDB" id="A0A7S2DZ47"/>
<dbReference type="EMBL" id="HBGU01039307">
    <property type="protein sequence ID" value="CAD9467023.1"/>
    <property type="molecule type" value="Transcribed_RNA"/>
</dbReference>
<dbReference type="InterPro" id="IPR018247">
    <property type="entry name" value="EF_Hand_1_Ca_BS"/>
</dbReference>
<accession>A0A7S2DZ47</accession>
<reference evidence="5" key="1">
    <citation type="submission" date="2021-01" db="EMBL/GenBank/DDBJ databases">
        <authorList>
            <person name="Corre E."/>
            <person name="Pelletier E."/>
            <person name="Niang G."/>
            <person name="Scheremetjew M."/>
            <person name="Finn R."/>
            <person name="Kale V."/>
            <person name="Holt S."/>
            <person name="Cochrane G."/>
            <person name="Meng A."/>
            <person name="Brown T."/>
            <person name="Cohen L."/>
        </authorList>
    </citation>
    <scope>NUCLEOTIDE SEQUENCE</scope>
    <source>
        <strain evidence="5">UTEX LB 985</strain>
    </source>
</reference>
<dbReference type="PROSITE" id="PS00018">
    <property type="entry name" value="EF_HAND_1"/>
    <property type="match status" value="1"/>
</dbReference>
<dbReference type="Pfam" id="PF11938">
    <property type="entry name" value="DUF3456"/>
    <property type="match status" value="1"/>
</dbReference>
<evidence type="ECO:0000256" key="2">
    <source>
        <dbReference type="SAM" id="MobiDB-lite"/>
    </source>
</evidence>
<feature type="chain" id="PRO_5030877199" description="EF-hand domain-containing protein" evidence="3">
    <location>
        <begin position="22"/>
        <end position="370"/>
    </location>
</feature>
<keyword evidence="3" id="KW-0732">Signal</keyword>
<protein>
    <recommendedName>
        <fullName evidence="4">EF-hand domain-containing protein</fullName>
    </recommendedName>
</protein>
<evidence type="ECO:0000256" key="1">
    <source>
        <dbReference type="ARBA" id="ARBA00022837"/>
    </source>
</evidence>
<dbReference type="CDD" id="cd00051">
    <property type="entry name" value="EFh"/>
    <property type="match status" value="1"/>
</dbReference>
<feature type="region of interest" description="Disordered" evidence="2">
    <location>
        <begin position="190"/>
        <end position="212"/>
    </location>
</feature>
<feature type="signal peptide" evidence="3">
    <location>
        <begin position="1"/>
        <end position="21"/>
    </location>
</feature>
<name>A0A7S2DZ47_9EUKA</name>
<sequence>MGSSPMALLTCLLATATAVRRMDLMAAEGETAGKYAFEGGEPEGTCKACIATMEHIERQMAEPFYDEYYGGVNKIGRGVDSRALNKVARIQRILDASRCQKEMQSYDLAHIGGENTFKYKGNSKEPGGGMGYPVHMELNDWAKNELALFCESLIEEYEDQLTEMLEETDESFVADGTMAVSVCKEQLALCVPPPPPPPPAKQKKKKDKPKTRKQLLEEARNVFKSLDVDSNGHIDRSEMEERIKLMRESGKANADKDINEEVDDFFRQVDKDKDEKVTFYEYKFMWVSPKNKGSRDGEGGAIPGAEGSGEKDLAYFVGPTAATYLEAQFPELLESASRLAAEQPEMLLGGFGVSTAALFIGSRVVMRKRS</sequence>
<organism evidence="5">
    <name type="scientific">Haptolina brevifila</name>
    <dbReference type="NCBI Taxonomy" id="156173"/>
    <lineage>
        <taxon>Eukaryota</taxon>
        <taxon>Haptista</taxon>
        <taxon>Haptophyta</taxon>
        <taxon>Prymnesiophyceae</taxon>
        <taxon>Prymnesiales</taxon>
        <taxon>Prymnesiaceae</taxon>
        <taxon>Haptolina</taxon>
    </lineage>
</organism>
<dbReference type="Pfam" id="PF13499">
    <property type="entry name" value="EF-hand_7"/>
    <property type="match status" value="1"/>
</dbReference>
<feature type="domain" description="EF-hand" evidence="4">
    <location>
        <begin position="257"/>
        <end position="292"/>
    </location>
</feature>